<sequence length="104" mass="11173">MGRRPALSLAVEAPVSSGTGNFDYLSVSGTWKPTASLQVSRNGIKSADYSSSERFEDLTEQGMLGHGAHGSVKMVTHKVSKKIFALKSVNMGGEEVAKNLFREL</sequence>
<keyword evidence="1" id="KW-0067">ATP-binding</keyword>
<evidence type="ECO:0008006" key="4">
    <source>
        <dbReference type="Google" id="ProtNLM"/>
    </source>
</evidence>
<evidence type="ECO:0000256" key="1">
    <source>
        <dbReference type="PROSITE-ProRule" id="PRU10141"/>
    </source>
</evidence>
<keyword evidence="1" id="KW-0547">Nucleotide-binding</keyword>
<evidence type="ECO:0000313" key="3">
    <source>
        <dbReference type="Proteomes" id="UP000265618"/>
    </source>
</evidence>
<dbReference type="Gene3D" id="3.30.200.20">
    <property type="entry name" value="Phosphorylase Kinase, domain 1"/>
    <property type="match status" value="1"/>
</dbReference>
<dbReference type="PROSITE" id="PS00107">
    <property type="entry name" value="PROTEIN_KINASE_ATP"/>
    <property type="match status" value="1"/>
</dbReference>
<gene>
    <name evidence="2" type="ORF">KIPB_012640</name>
</gene>
<organism evidence="2 3">
    <name type="scientific">Kipferlia bialata</name>
    <dbReference type="NCBI Taxonomy" id="797122"/>
    <lineage>
        <taxon>Eukaryota</taxon>
        <taxon>Metamonada</taxon>
        <taxon>Carpediemonas-like organisms</taxon>
        <taxon>Kipferlia</taxon>
    </lineage>
</organism>
<dbReference type="InterPro" id="IPR011009">
    <property type="entry name" value="Kinase-like_dom_sf"/>
</dbReference>
<dbReference type="AlphaFoldDB" id="A0A9K3D868"/>
<reference evidence="2 3" key="1">
    <citation type="journal article" date="2018" name="PLoS ONE">
        <title>The draft genome of Kipferlia bialata reveals reductive genome evolution in fornicate parasites.</title>
        <authorList>
            <person name="Tanifuji G."/>
            <person name="Takabayashi S."/>
            <person name="Kume K."/>
            <person name="Takagi M."/>
            <person name="Nakayama T."/>
            <person name="Kamikawa R."/>
            <person name="Inagaki Y."/>
            <person name="Hashimoto T."/>
        </authorList>
    </citation>
    <scope>NUCLEOTIDE SEQUENCE [LARGE SCALE GENOMIC DNA]</scope>
    <source>
        <strain evidence="2">NY0173</strain>
    </source>
</reference>
<dbReference type="SUPFAM" id="SSF56112">
    <property type="entry name" value="Protein kinase-like (PK-like)"/>
    <property type="match status" value="1"/>
</dbReference>
<name>A0A9K3D868_9EUKA</name>
<dbReference type="Proteomes" id="UP000265618">
    <property type="component" value="Unassembled WGS sequence"/>
</dbReference>
<protein>
    <recommendedName>
        <fullName evidence="4">Protein kinase domain-containing protein</fullName>
    </recommendedName>
</protein>
<accession>A0A9K3D868</accession>
<dbReference type="InterPro" id="IPR017441">
    <property type="entry name" value="Protein_kinase_ATP_BS"/>
</dbReference>
<dbReference type="EMBL" id="BDIP01005664">
    <property type="protein sequence ID" value="GIQ90007.1"/>
    <property type="molecule type" value="Genomic_DNA"/>
</dbReference>
<dbReference type="GO" id="GO:0005524">
    <property type="term" value="F:ATP binding"/>
    <property type="evidence" value="ECO:0007669"/>
    <property type="project" value="UniProtKB-UniRule"/>
</dbReference>
<proteinExistence type="predicted"/>
<feature type="binding site" evidence="1">
    <location>
        <position position="87"/>
    </location>
    <ligand>
        <name>ATP</name>
        <dbReference type="ChEBI" id="CHEBI:30616"/>
    </ligand>
</feature>
<evidence type="ECO:0000313" key="2">
    <source>
        <dbReference type="EMBL" id="GIQ90007.1"/>
    </source>
</evidence>
<comment type="caution">
    <text evidence="2">The sequence shown here is derived from an EMBL/GenBank/DDBJ whole genome shotgun (WGS) entry which is preliminary data.</text>
</comment>
<feature type="non-terminal residue" evidence="2">
    <location>
        <position position="1"/>
    </location>
</feature>
<keyword evidence="3" id="KW-1185">Reference proteome</keyword>